<dbReference type="PANTHER" id="PTHR35040:SF9">
    <property type="entry name" value="4-LIKE CELL SURFACE PROTEIN, PUTATIVE (AFU_ORTHOLOGUE AFUA_4G14080)-RELATED"/>
    <property type="match status" value="1"/>
</dbReference>
<dbReference type="Pfam" id="PF12138">
    <property type="entry name" value="Spherulin4"/>
    <property type="match status" value="1"/>
</dbReference>
<proteinExistence type="predicted"/>
<gene>
    <name evidence="1" type="ORF">MNB_SV-14-1238</name>
</gene>
<dbReference type="EMBL" id="FPHN01000170">
    <property type="protein sequence ID" value="SFV64471.1"/>
    <property type="molecule type" value="Genomic_DNA"/>
</dbReference>
<evidence type="ECO:0000313" key="1">
    <source>
        <dbReference type="EMBL" id="SFV64471.1"/>
    </source>
</evidence>
<dbReference type="AlphaFoldDB" id="A0A1W1CFG4"/>
<reference evidence="1" key="1">
    <citation type="submission" date="2016-10" db="EMBL/GenBank/DDBJ databases">
        <authorList>
            <person name="de Groot N.N."/>
        </authorList>
    </citation>
    <scope>NUCLEOTIDE SEQUENCE</scope>
</reference>
<organism evidence="1">
    <name type="scientific">hydrothermal vent metagenome</name>
    <dbReference type="NCBI Taxonomy" id="652676"/>
    <lineage>
        <taxon>unclassified sequences</taxon>
        <taxon>metagenomes</taxon>
        <taxon>ecological metagenomes</taxon>
    </lineage>
</organism>
<sequence>MKRRNFLKGLCITPVVSLIPTIGLADDFNSSDNQNIITGLDKIITIIKEDKRLNRKVDSADIEVAIASARRMNEILVEAIIQTGVANDKKISIADTRELNDYIFYNYHDEWVELHGNDEEGEETGFHKVVNNGARTKLFDRNAINKIADSIYHLGFETHLKNRLLNEDGNANASYKRVSIWLNSLLKEDLESGVLSNSTIHEIVGKTGTGLDRAIEIIYNDIGLQKHISTGDMRIGAYSANEMNKLLIETIDATEAGSSGEFTVENIREINSYLVENYVAEWARLHGDDEDDSETGFHKVQNDGAKTKLFGKNAINKVFDGIYHLGFETPYKKRLVNEDGNKNARFKKVASWLNGLLSDELNNKKEDLKILIPLYSYPNWNDKESYIWQKMIDIQQQYPDAEIVAIVNPSNGHFREKNSDYTRGIQDLINANIKVVGYVYTKYASRATQEVVDDIEAWNEFYKEEGVSGIFFDETSTSINDLNYYTNLSNEARVRELDFIILNPGITTDQAYIDSSIADVVVSYENSNRELLTNPPAKYNQPSENTKLSLLIYEMEDDTVDDLISFAREHKFSYIYFTEDGFDGNPWDSLSSYFEDEVSKMMI</sequence>
<accession>A0A1W1CFG4</accession>
<dbReference type="PANTHER" id="PTHR35040">
    <property type="match status" value="1"/>
</dbReference>
<name>A0A1W1CFG4_9ZZZZ</name>
<dbReference type="InterPro" id="IPR021986">
    <property type="entry name" value="Spherulin4"/>
</dbReference>
<protein>
    <submittedName>
        <fullName evidence="1">Spherulin-4</fullName>
    </submittedName>
</protein>